<dbReference type="Gene3D" id="3.20.20.300">
    <property type="entry name" value="Glycoside hydrolase, family 3, N-terminal domain"/>
    <property type="match status" value="1"/>
</dbReference>
<keyword evidence="4" id="KW-0732">Signal</keyword>
<organism evidence="9 10">
    <name type="scientific">Paenarthrobacter ilicis</name>
    <dbReference type="NCBI Taxonomy" id="43665"/>
    <lineage>
        <taxon>Bacteria</taxon>
        <taxon>Bacillati</taxon>
        <taxon>Actinomycetota</taxon>
        <taxon>Actinomycetes</taxon>
        <taxon>Micrococcales</taxon>
        <taxon>Micrococcaceae</taxon>
        <taxon>Paenarthrobacter</taxon>
    </lineage>
</organism>
<dbReference type="PANTHER" id="PTHR30620:SF16">
    <property type="entry name" value="LYSOSOMAL BETA GLUCOSIDASE"/>
    <property type="match status" value="1"/>
</dbReference>
<gene>
    <name evidence="9" type="ORF">FHR86_001773</name>
</gene>
<dbReference type="InterPro" id="IPR036962">
    <property type="entry name" value="Glyco_hydro_3_N_sf"/>
</dbReference>
<comment type="similarity">
    <text evidence="2">Belongs to the glycosyl hydrolase 3 family.</text>
</comment>
<dbReference type="Pfam" id="PF01915">
    <property type="entry name" value="Glyco_hydro_3_C"/>
    <property type="match status" value="1"/>
</dbReference>
<dbReference type="InterPro" id="IPR013783">
    <property type="entry name" value="Ig-like_fold"/>
</dbReference>
<comment type="catalytic activity">
    <reaction evidence="1">
        <text>Hydrolysis of terminal, non-reducing beta-D-glucosyl residues with release of beta-D-glucose.</text>
        <dbReference type="EC" id="3.2.1.21"/>
    </reaction>
</comment>
<feature type="domain" description="Fibronectin type III-like" evidence="8">
    <location>
        <begin position="645"/>
        <end position="716"/>
    </location>
</feature>
<evidence type="ECO:0000256" key="7">
    <source>
        <dbReference type="SAM" id="MobiDB-lite"/>
    </source>
</evidence>
<dbReference type="SUPFAM" id="SSF51445">
    <property type="entry name" value="(Trans)glycosidases"/>
    <property type="match status" value="1"/>
</dbReference>
<evidence type="ECO:0000256" key="3">
    <source>
        <dbReference type="ARBA" id="ARBA00012744"/>
    </source>
</evidence>
<dbReference type="Gene3D" id="3.40.50.1700">
    <property type="entry name" value="Glycoside hydrolase family 3 C-terminal domain"/>
    <property type="match status" value="1"/>
</dbReference>
<feature type="region of interest" description="Disordered" evidence="7">
    <location>
        <begin position="555"/>
        <end position="575"/>
    </location>
</feature>
<keyword evidence="5 9" id="KW-0378">Hydrolase</keyword>
<proteinExistence type="inferred from homology"/>
<dbReference type="RefSeq" id="WP_239528795.1">
    <property type="nucleotide sequence ID" value="NZ_BAAAVO010000013.1"/>
</dbReference>
<dbReference type="InterPro" id="IPR001764">
    <property type="entry name" value="Glyco_hydro_3_N"/>
</dbReference>
<evidence type="ECO:0000313" key="9">
    <source>
        <dbReference type="EMBL" id="NIJ01452.1"/>
    </source>
</evidence>
<dbReference type="InterPro" id="IPR051915">
    <property type="entry name" value="Cellulose_Degrad_GH3"/>
</dbReference>
<sequence length="728" mass="77640">MMKQQASPEQILAAMSFEEKLSQLRIVWKPKDEDSQHLARTGAGALFWPADAAKTNELQRIAVEESPHGIPLLIALDIVHGQFTIFPTPLAQAASFDPDVAEVDARVSAAEARATGVNWTFSPMIDVSRDPRWGRVVEGFGEDPYLTGVFGAAKIGGYQGQDLSSPGSIAACAKHFVAYSAAEGGRDYNTTDVSIQRLRNVYLEPFHAAVKNNVASVMASFNALSGVPMHANRQLLTDVLKDEWKHQGIVVADAGGVGELVEHGVAADIPEAGRLALSAGLDVEMGGALFNGDMPIITEGDVDPRRIDDAVLRILKLKQDLGLFNNPYVDEDAAPVTAGEEQREKAREAAARCTVLLKNDGQVLPLKKQAGRVLVVGPYADSTDHLGAWVQYFATPAGKSIVESLGEALPDAEITALPGAGFYSTDPALQDEAARAAKDADVVIVAVGEPGALSGEASSRSDISLPGDQTALIHRIAETGTPFAVVLMTGRPLILSDWIDECAAVLLAWHLGTEAGPAIADVLTGKANPGGKLPMSFPRSVGQIPVYYNHDSTGRPARHGGTLTSEQPDVGLTGPNNTDDFYKSKYLDLDLGPLFDFGFGLSYSAFHLESEAAGPGTVALSALENGGTVDFTTSVRNTSNVDGDEVVQLYITDVRASITQPVRRLRRFTRIHVPAGQSRDLSFSLSADDLGFWTNKEAGEFVLEPGEFRVTVGDGSTFQTLAFTVTHQ</sequence>
<dbReference type="GO" id="GO:0008422">
    <property type="term" value="F:beta-glucosidase activity"/>
    <property type="evidence" value="ECO:0007669"/>
    <property type="project" value="UniProtKB-EC"/>
</dbReference>
<dbReference type="Pfam" id="PF14310">
    <property type="entry name" value="Fn3-like"/>
    <property type="match status" value="1"/>
</dbReference>
<evidence type="ECO:0000313" key="10">
    <source>
        <dbReference type="Proteomes" id="UP000802392"/>
    </source>
</evidence>
<evidence type="ECO:0000256" key="1">
    <source>
        <dbReference type="ARBA" id="ARBA00000448"/>
    </source>
</evidence>
<dbReference type="PANTHER" id="PTHR30620">
    <property type="entry name" value="PERIPLASMIC BETA-GLUCOSIDASE-RELATED"/>
    <property type="match status" value="1"/>
</dbReference>
<protein>
    <recommendedName>
        <fullName evidence="3">beta-glucosidase</fullName>
        <ecNumber evidence="3">3.2.1.21</ecNumber>
    </recommendedName>
</protein>
<dbReference type="EMBL" id="JAAOZD010000003">
    <property type="protein sequence ID" value="NIJ01452.1"/>
    <property type="molecule type" value="Genomic_DNA"/>
</dbReference>
<dbReference type="Pfam" id="PF00933">
    <property type="entry name" value="Glyco_hydro_3"/>
    <property type="match status" value="1"/>
</dbReference>
<evidence type="ECO:0000256" key="5">
    <source>
        <dbReference type="ARBA" id="ARBA00022801"/>
    </source>
</evidence>
<dbReference type="PRINTS" id="PR00133">
    <property type="entry name" value="GLHYDRLASE3"/>
</dbReference>
<dbReference type="Gene3D" id="2.60.40.10">
    <property type="entry name" value="Immunoglobulins"/>
    <property type="match status" value="1"/>
</dbReference>
<accession>A0ABX0TG27</accession>
<dbReference type="InterPro" id="IPR026891">
    <property type="entry name" value="Fn3-like"/>
</dbReference>
<dbReference type="InterPro" id="IPR017853">
    <property type="entry name" value="GH"/>
</dbReference>
<dbReference type="InterPro" id="IPR002772">
    <property type="entry name" value="Glyco_hydro_3_C"/>
</dbReference>
<evidence type="ECO:0000256" key="6">
    <source>
        <dbReference type="ARBA" id="ARBA00023295"/>
    </source>
</evidence>
<dbReference type="InterPro" id="IPR036881">
    <property type="entry name" value="Glyco_hydro_3_C_sf"/>
</dbReference>
<comment type="caution">
    <text evidence="9">The sequence shown here is derived from an EMBL/GenBank/DDBJ whole genome shotgun (WGS) entry which is preliminary data.</text>
</comment>
<dbReference type="EC" id="3.2.1.21" evidence="3"/>
<dbReference type="Proteomes" id="UP000802392">
    <property type="component" value="Unassembled WGS sequence"/>
</dbReference>
<evidence type="ECO:0000256" key="4">
    <source>
        <dbReference type="ARBA" id="ARBA00022729"/>
    </source>
</evidence>
<evidence type="ECO:0000256" key="2">
    <source>
        <dbReference type="ARBA" id="ARBA00005336"/>
    </source>
</evidence>
<name>A0ABX0TG27_9MICC</name>
<keyword evidence="6 9" id="KW-0326">Glycosidase</keyword>
<dbReference type="SUPFAM" id="SSF52279">
    <property type="entry name" value="Beta-D-glucan exohydrolase, C-terminal domain"/>
    <property type="match status" value="1"/>
</dbReference>
<dbReference type="SMART" id="SM01217">
    <property type="entry name" value="Fn3_like"/>
    <property type="match status" value="1"/>
</dbReference>
<evidence type="ECO:0000259" key="8">
    <source>
        <dbReference type="SMART" id="SM01217"/>
    </source>
</evidence>
<keyword evidence="10" id="KW-1185">Reference proteome</keyword>
<reference evidence="9 10" key="1">
    <citation type="submission" date="2020-03" db="EMBL/GenBank/DDBJ databases">
        <title>Genomic Encyclopedia of Type Strains, Phase III (KMG-III): the genomes of soil and plant-associated and newly described type strains.</title>
        <authorList>
            <person name="Whitman W."/>
        </authorList>
    </citation>
    <scope>NUCLEOTIDE SEQUENCE [LARGE SCALE GENOMIC DNA]</scope>
    <source>
        <strain evidence="9 10">CECT 4207</strain>
    </source>
</reference>